<feature type="binding site" evidence="10 12">
    <location>
        <begin position="151"/>
        <end position="152"/>
    </location>
    <ligand>
        <name>L-glutamine</name>
        <dbReference type="ChEBI" id="CHEBI:58359"/>
    </ligand>
</feature>
<proteinExistence type="inferred from homology"/>
<feature type="binding site" evidence="10 12">
    <location>
        <position position="125"/>
    </location>
    <ligand>
        <name>L-glutamine</name>
        <dbReference type="ChEBI" id="CHEBI:58359"/>
    </ligand>
</feature>
<dbReference type="OrthoDB" id="9810320at2"/>
<dbReference type="PROSITE" id="PS51130">
    <property type="entry name" value="PDXT_SNO_2"/>
    <property type="match status" value="1"/>
</dbReference>
<dbReference type="PANTHER" id="PTHR31559:SF0">
    <property type="entry name" value="PYRIDOXAL 5'-PHOSPHATE SYNTHASE SUBUNIT SNO1-RELATED"/>
    <property type="match status" value="1"/>
</dbReference>
<evidence type="ECO:0000256" key="10">
    <source>
        <dbReference type="HAMAP-Rule" id="MF_01615"/>
    </source>
</evidence>
<evidence type="ECO:0000313" key="14">
    <source>
        <dbReference type="Proteomes" id="UP000433493"/>
    </source>
</evidence>
<comment type="catalytic activity">
    <reaction evidence="6 10">
        <text>aldehydo-D-ribose 5-phosphate + D-glyceraldehyde 3-phosphate + L-glutamine = pyridoxal 5'-phosphate + L-glutamate + phosphate + 3 H2O + H(+)</text>
        <dbReference type="Rhea" id="RHEA:31507"/>
        <dbReference type="ChEBI" id="CHEBI:15377"/>
        <dbReference type="ChEBI" id="CHEBI:15378"/>
        <dbReference type="ChEBI" id="CHEBI:29985"/>
        <dbReference type="ChEBI" id="CHEBI:43474"/>
        <dbReference type="ChEBI" id="CHEBI:58273"/>
        <dbReference type="ChEBI" id="CHEBI:58359"/>
        <dbReference type="ChEBI" id="CHEBI:59776"/>
        <dbReference type="ChEBI" id="CHEBI:597326"/>
        <dbReference type="EC" id="4.3.3.6"/>
    </reaction>
</comment>
<dbReference type="UniPathway" id="UPA00245"/>
<dbReference type="InterPro" id="IPR021196">
    <property type="entry name" value="PdxT/SNO_CS"/>
</dbReference>
<dbReference type="PANTHER" id="PTHR31559">
    <property type="entry name" value="PYRIDOXAL 5'-PHOSPHATE SYNTHASE SUBUNIT SNO"/>
    <property type="match status" value="1"/>
</dbReference>
<dbReference type="InterPro" id="IPR002161">
    <property type="entry name" value="PdxT/SNO"/>
</dbReference>
<dbReference type="Proteomes" id="UP000433493">
    <property type="component" value="Unassembled WGS sequence"/>
</dbReference>
<keyword evidence="5 10" id="KW-0456">Lyase</keyword>
<dbReference type="InterPro" id="IPR029062">
    <property type="entry name" value="Class_I_gatase-like"/>
</dbReference>
<dbReference type="GO" id="GO:0008614">
    <property type="term" value="P:pyridoxine metabolic process"/>
    <property type="evidence" value="ECO:0007669"/>
    <property type="project" value="TreeGrafter"/>
</dbReference>
<feature type="active site" description="Nucleophile" evidence="10 11">
    <location>
        <position position="96"/>
    </location>
</feature>
<keyword evidence="14" id="KW-1185">Reference proteome</keyword>
<evidence type="ECO:0000256" key="5">
    <source>
        <dbReference type="ARBA" id="ARBA00023239"/>
    </source>
</evidence>
<dbReference type="GO" id="GO:0006543">
    <property type="term" value="P:L-glutamine catabolic process"/>
    <property type="evidence" value="ECO:0007669"/>
    <property type="project" value="UniProtKB-UniRule"/>
</dbReference>
<gene>
    <name evidence="10 13" type="primary">pdxT</name>
    <name evidence="13" type="ORF">F8O05_08885</name>
</gene>
<dbReference type="EMBL" id="WBKB01000005">
    <property type="protein sequence ID" value="KAB1642578.1"/>
    <property type="molecule type" value="Genomic_DNA"/>
</dbReference>
<evidence type="ECO:0000256" key="6">
    <source>
        <dbReference type="ARBA" id="ARBA00047992"/>
    </source>
</evidence>
<dbReference type="SUPFAM" id="SSF52317">
    <property type="entry name" value="Class I glutamine amidotransferase-like"/>
    <property type="match status" value="1"/>
</dbReference>
<dbReference type="PROSITE" id="PS51274">
    <property type="entry name" value="GATASE_COBBQ"/>
    <property type="match status" value="1"/>
</dbReference>
<dbReference type="RefSeq" id="WP_158052381.1">
    <property type="nucleotide sequence ID" value="NZ_WBKB01000005.1"/>
</dbReference>
<evidence type="ECO:0000256" key="12">
    <source>
        <dbReference type="PIRSR" id="PIRSR005639-2"/>
    </source>
</evidence>
<comment type="catalytic activity">
    <reaction evidence="7 10">
        <text>L-glutamine + H2O = L-glutamate + NH4(+)</text>
        <dbReference type="Rhea" id="RHEA:15889"/>
        <dbReference type="ChEBI" id="CHEBI:15377"/>
        <dbReference type="ChEBI" id="CHEBI:28938"/>
        <dbReference type="ChEBI" id="CHEBI:29985"/>
        <dbReference type="ChEBI" id="CHEBI:58359"/>
        <dbReference type="EC" id="3.5.1.2"/>
    </reaction>
</comment>
<dbReference type="AlphaFoldDB" id="A0A7J5B9Z1"/>
<comment type="function">
    <text evidence="8 10">Catalyzes the hydrolysis of glutamine to glutamate and ammonia as part of the biosynthesis of pyridoxal 5'-phosphate. The resulting ammonia molecule is channeled to the active site of PdxS.</text>
</comment>
<reference evidence="13 14" key="1">
    <citation type="submission" date="2019-09" db="EMBL/GenBank/DDBJ databases">
        <title>Phylogeny of genus Pseudoclavibacter and closely related genus.</title>
        <authorList>
            <person name="Li Y."/>
        </authorList>
    </citation>
    <scope>NUCLEOTIDE SEQUENCE [LARGE SCALE GENOMIC DNA]</scope>
    <source>
        <strain evidence="13 14">KCTC 13959</strain>
    </source>
</reference>
<comment type="similarity">
    <text evidence="1 10">Belongs to the glutaminase PdxT/SNO family.</text>
</comment>
<evidence type="ECO:0000256" key="4">
    <source>
        <dbReference type="ARBA" id="ARBA00022962"/>
    </source>
</evidence>
<feature type="binding site" evidence="10 12">
    <location>
        <begin position="64"/>
        <end position="66"/>
    </location>
    <ligand>
        <name>L-glutamine</name>
        <dbReference type="ChEBI" id="CHEBI:58359"/>
    </ligand>
</feature>
<dbReference type="Gene3D" id="3.40.50.880">
    <property type="match status" value="1"/>
</dbReference>
<feature type="active site" description="Charge relay system" evidence="10 11">
    <location>
        <position position="190"/>
    </location>
</feature>
<dbReference type="EC" id="4.3.3.6" evidence="10"/>
<dbReference type="PROSITE" id="PS51273">
    <property type="entry name" value="GATASE_TYPE_1"/>
    <property type="match status" value="1"/>
</dbReference>
<evidence type="ECO:0000256" key="2">
    <source>
        <dbReference type="ARBA" id="ARBA00022801"/>
    </source>
</evidence>
<dbReference type="PIRSF" id="PIRSF005639">
    <property type="entry name" value="Glut_amidoT_SNO"/>
    <property type="match status" value="1"/>
</dbReference>
<evidence type="ECO:0000256" key="7">
    <source>
        <dbReference type="ARBA" id="ARBA00049534"/>
    </source>
</evidence>
<keyword evidence="3 10" id="KW-0663">Pyridoxal phosphate</keyword>
<evidence type="ECO:0000256" key="1">
    <source>
        <dbReference type="ARBA" id="ARBA00008345"/>
    </source>
</evidence>
<name>A0A7J5B9Z1_9MICO</name>
<dbReference type="NCBIfam" id="TIGR03800">
    <property type="entry name" value="PLP_synth_Pdx2"/>
    <property type="match status" value="1"/>
</dbReference>
<evidence type="ECO:0000256" key="11">
    <source>
        <dbReference type="PIRSR" id="PIRSR005639-1"/>
    </source>
</evidence>
<dbReference type="Pfam" id="PF01174">
    <property type="entry name" value="SNO"/>
    <property type="match status" value="1"/>
</dbReference>
<dbReference type="FunFam" id="3.40.50.880:FF:000010">
    <property type="entry name" value="uncharacterized protein LOC100176842 isoform X2"/>
    <property type="match status" value="1"/>
</dbReference>
<protein>
    <recommendedName>
        <fullName evidence="10">Pyridoxal 5'-phosphate synthase subunit PdxT</fullName>
        <ecNumber evidence="10">4.3.3.6</ecNumber>
    </recommendedName>
    <alternativeName>
        <fullName evidence="10">Pdx2</fullName>
    </alternativeName>
    <alternativeName>
        <fullName evidence="10">Pyridoxal 5'-phosphate synthase glutaminase subunit</fullName>
        <ecNumber evidence="10">3.5.1.2</ecNumber>
    </alternativeName>
</protein>
<sequence length="206" mass="21468">MNEKGAPGLLTGAPRIGILGLQGGVREHATLVESLDAQPVQIRKPADLLGPDGARVDALILPGGESSVIDRLARMFGLDVPLKELIGQGLPTLGTCAGLILLAKNIENPAPGQQSLGVLDITVNRNAFGPQVESAEADLATEWGAIRAAFIRAPQIVSVDGVDARVMARFGDAIVGVEQGNVLGVSFHPELTGDTVLHRRLLELVG</sequence>
<dbReference type="PROSITE" id="PS01236">
    <property type="entry name" value="PDXT_SNO_1"/>
    <property type="match status" value="1"/>
</dbReference>
<dbReference type="GO" id="GO:0042823">
    <property type="term" value="P:pyridoxal phosphate biosynthetic process"/>
    <property type="evidence" value="ECO:0007669"/>
    <property type="project" value="UniProtKB-UniRule"/>
</dbReference>
<organism evidence="13 14">
    <name type="scientific">Gulosibacter chungangensis</name>
    <dbReference type="NCBI Taxonomy" id="979746"/>
    <lineage>
        <taxon>Bacteria</taxon>
        <taxon>Bacillati</taxon>
        <taxon>Actinomycetota</taxon>
        <taxon>Actinomycetes</taxon>
        <taxon>Micrococcales</taxon>
        <taxon>Microbacteriaceae</taxon>
        <taxon>Gulosibacter</taxon>
    </lineage>
</organism>
<dbReference type="CDD" id="cd01749">
    <property type="entry name" value="GATase1_PB"/>
    <property type="match status" value="1"/>
</dbReference>
<comment type="subunit">
    <text evidence="9 10">In the presence of PdxS, forms a dodecamer of heterodimers. Only shows activity in the heterodimer.</text>
</comment>
<dbReference type="EC" id="3.5.1.2" evidence="10"/>
<evidence type="ECO:0000256" key="9">
    <source>
        <dbReference type="ARBA" id="ARBA00064749"/>
    </source>
</evidence>
<dbReference type="GO" id="GO:0004359">
    <property type="term" value="F:glutaminase activity"/>
    <property type="evidence" value="ECO:0007669"/>
    <property type="project" value="UniProtKB-UniRule"/>
</dbReference>
<keyword evidence="4 10" id="KW-0315">Glutamine amidotransferase</keyword>
<evidence type="ECO:0000256" key="8">
    <source>
        <dbReference type="ARBA" id="ARBA00054599"/>
    </source>
</evidence>
<dbReference type="HAMAP" id="MF_01615">
    <property type="entry name" value="PdxT"/>
    <property type="match status" value="1"/>
</dbReference>
<dbReference type="GO" id="GO:0036381">
    <property type="term" value="F:pyridoxal 5'-phosphate synthase (glutamine hydrolysing) activity"/>
    <property type="evidence" value="ECO:0007669"/>
    <property type="project" value="UniProtKB-UniRule"/>
</dbReference>
<accession>A0A7J5B9Z1</accession>
<dbReference type="GO" id="GO:1903600">
    <property type="term" value="C:glutaminase complex"/>
    <property type="evidence" value="ECO:0007669"/>
    <property type="project" value="TreeGrafter"/>
</dbReference>
<comment type="caution">
    <text evidence="13">The sequence shown here is derived from an EMBL/GenBank/DDBJ whole genome shotgun (WGS) entry which is preliminary data.</text>
</comment>
<evidence type="ECO:0000313" key="13">
    <source>
        <dbReference type="EMBL" id="KAB1642578.1"/>
    </source>
</evidence>
<keyword evidence="2 10" id="KW-0378">Hydrolase</keyword>
<dbReference type="GO" id="GO:0005829">
    <property type="term" value="C:cytosol"/>
    <property type="evidence" value="ECO:0007669"/>
    <property type="project" value="TreeGrafter"/>
</dbReference>
<comment type="pathway">
    <text evidence="10">Cofactor biosynthesis; pyridoxal 5'-phosphate biosynthesis.</text>
</comment>
<feature type="active site" description="Charge relay system" evidence="10 11">
    <location>
        <position position="188"/>
    </location>
</feature>
<evidence type="ECO:0000256" key="3">
    <source>
        <dbReference type="ARBA" id="ARBA00022898"/>
    </source>
</evidence>